<feature type="signal peptide" evidence="2">
    <location>
        <begin position="1"/>
        <end position="19"/>
    </location>
</feature>
<evidence type="ECO:0000256" key="1">
    <source>
        <dbReference type="ARBA" id="ARBA00022729"/>
    </source>
</evidence>
<dbReference type="InterPro" id="IPR026444">
    <property type="entry name" value="Secre_tail"/>
</dbReference>
<dbReference type="RefSeq" id="WP_343795215.1">
    <property type="nucleotide sequence ID" value="NZ_BAAAGF010000001.1"/>
</dbReference>
<dbReference type="PANTHER" id="PTHR46580:SF4">
    <property type="entry name" value="ATP_GTP-BINDING PROTEIN"/>
    <property type="match status" value="1"/>
</dbReference>
<keyword evidence="6" id="KW-1185">Reference proteome</keyword>
<organism evidence="5 6">
    <name type="scientific">Gaetbulibacter jejuensis</name>
    <dbReference type="NCBI Taxonomy" id="584607"/>
    <lineage>
        <taxon>Bacteria</taxon>
        <taxon>Pseudomonadati</taxon>
        <taxon>Bacteroidota</taxon>
        <taxon>Flavobacteriia</taxon>
        <taxon>Flavobacteriales</taxon>
        <taxon>Flavobacteriaceae</taxon>
        <taxon>Gaetbulibacter</taxon>
    </lineage>
</organism>
<sequence length="699" mass="75515">MKPIIISIFAFFVTVSVNAQSYNSCTDAFNAPTITAGTYSVGTIDGDEPSDFCITGSSSSVTAAEWVKYVPTADYSITVSSDLPVNGNKDTRLHIYTGTCGSLTCVGGDDDSGTFTGTNTGSYLSVLTVEVTANQTYYIVWDNKYTDSNDFDFELTENPPTPPVPVTFTTQASGMSGSYKRGMVDMNGDFLDDLVAVNTDSTYVSGYDIEGDPIYTTVEKPYIFIRYQLAGGAFQKTKIVTSYPDYKPSWSLAAGDWDANGYNDLLYGGNSGVTFMKANSTGTAYTEISGPEYVFSQRSNFVDINNDGHLDAFVCHDTAPSVSYINDGSNNLIYENTNGLGDYASGGNYGSIWVDYDNDRDIDMFMAKCGGSTERRTNQLYRNNGNGTYTEVGTVAGLDDIMQTWSSAWGDFDNDGDMDIYIGSSTANDHKIMRNNNDGTFTDVTAGSGISSANQGIECVAGDFDNDGYLDVLSNGSILFGDGTLKFNVYSGPPSGSIGDINNDGFLDVFTNSVYVNDGNSNNWIKIITIGDQAGGYSNINGIGARVEINSALGTQIRDVQSGTGFRHMSTLNTHFGIGTDSSINYIRIYWPSGIIDQVNNPSINGSITIVEGANTLGLEDSMVNDLILYPNPTKDILNLGRIDNLADAFYTIFDITGKRVVNAKLSQNSIDVSHLNSGNYILRVVYGASIKTQKFIKY</sequence>
<dbReference type="InterPro" id="IPR011519">
    <property type="entry name" value="UnbV_ASPIC"/>
</dbReference>
<dbReference type="NCBIfam" id="TIGR04183">
    <property type="entry name" value="Por_Secre_tail"/>
    <property type="match status" value="1"/>
</dbReference>
<dbReference type="EMBL" id="BAAAGF010000001">
    <property type="protein sequence ID" value="GAA0736866.1"/>
    <property type="molecule type" value="Genomic_DNA"/>
</dbReference>
<feature type="domain" description="Secretion system C-terminal sorting" evidence="4">
    <location>
        <begin position="629"/>
        <end position="697"/>
    </location>
</feature>
<evidence type="ECO:0008006" key="7">
    <source>
        <dbReference type="Google" id="ProtNLM"/>
    </source>
</evidence>
<accession>A0ABN1JDV5</accession>
<feature type="chain" id="PRO_5046451490" description="RNA-binding protein" evidence="2">
    <location>
        <begin position="20"/>
        <end position="699"/>
    </location>
</feature>
<evidence type="ECO:0000313" key="5">
    <source>
        <dbReference type="EMBL" id="GAA0736866.1"/>
    </source>
</evidence>
<reference evidence="5 6" key="1">
    <citation type="journal article" date="2019" name="Int. J. Syst. Evol. Microbiol.">
        <title>The Global Catalogue of Microorganisms (GCM) 10K type strain sequencing project: providing services to taxonomists for standard genome sequencing and annotation.</title>
        <authorList>
            <consortium name="The Broad Institute Genomics Platform"/>
            <consortium name="The Broad Institute Genome Sequencing Center for Infectious Disease"/>
            <person name="Wu L."/>
            <person name="Ma J."/>
        </authorList>
    </citation>
    <scope>NUCLEOTIDE SEQUENCE [LARGE SCALE GENOMIC DNA]</scope>
    <source>
        <strain evidence="5 6">JCM 15976</strain>
    </source>
</reference>
<dbReference type="Pfam" id="PF18962">
    <property type="entry name" value="Por_Secre_tail"/>
    <property type="match status" value="1"/>
</dbReference>
<dbReference type="Gene3D" id="2.130.10.130">
    <property type="entry name" value="Integrin alpha, N-terminal"/>
    <property type="match status" value="1"/>
</dbReference>
<evidence type="ECO:0000259" key="3">
    <source>
        <dbReference type="Pfam" id="PF07593"/>
    </source>
</evidence>
<dbReference type="Pfam" id="PF07593">
    <property type="entry name" value="UnbV_ASPIC"/>
    <property type="match status" value="1"/>
</dbReference>
<name>A0ABN1JDV5_9FLAO</name>
<proteinExistence type="predicted"/>
<dbReference type="SUPFAM" id="SSF69318">
    <property type="entry name" value="Integrin alpha N-terminal domain"/>
    <property type="match status" value="2"/>
</dbReference>
<gene>
    <name evidence="5" type="ORF">GCM10009431_03090</name>
</gene>
<evidence type="ECO:0000256" key="2">
    <source>
        <dbReference type="SAM" id="SignalP"/>
    </source>
</evidence>
<dbReference type="InterPro" id="IPR013517">
    <property type="entry name" value="FG-GAP"/>
</dbReference>
<keyword evidence="1 2" id="KW-0732">Signal</keyword>
<dbReference type="Pfam" id="PF13517">
    <property type="entry name" value="FG-GAP_3"/>
    <property type="match status" value="2"/>
</dbReference>
<evidence type="ECO:0000313" key="6">
    <source>
        <dbReference type="Proteomes" id="UP001500736"/>
    </source>
</evidence>
<dbReference type="Proteomes" id="UP001500736">
    <property type="component" value="Unassembled WGS sequence"/>
</dbReference>
<evidence type="ECO:0000259" key="4">
    <source>
        <dbReference type="Pfam" id="PF18962"/>
    </source>
</evidence>
<protein>
    <recommendedName>
        <fullName evidence="7">RNA-binding protein</fullName>
    </recommendedName>
</protein>
<dbReference type="InterPro" id="IPR028994">
    <property type="entry name" value="Integrin_alpha_N"/>
</dbReference>
<feature type="domain" description="ASPIC/UnbV" evidence="3">
    <location>
        <begin position="542"/>
        <end position="608"/>
    </location>
</feature>
<dbReference type="PANTHER" id="PTHR46580">
    <property type="entry name" value="SENSOR KINASE-RELATED"/>
    <property type="match status" value="1"/>
</dbReference>
<comment type="caution">
    <text evidence="5">The sequence shown here is derived from an EMBL/GenBank/DDBJ whole genome shotgun (WGS) entry which is preliminary data.</text>
</comment>